<reference evidence="1 2" key="1">
    <citation type="submission" date="2020-08" db="EMBL/GenBank/DDBJ databases">
        <title>A Genomic Blueprint of the Chicken Gut Microbiome.</title>
        <authorList>
            <person name="Gilroy R."/>
            <person name="Ravi A."/>
            <person name="Getino M."/>
            <person name="Pursley I."/>
            <person name="Horton D.L."/>
            <person name="Alikhan N.-F."/>
            <person name="Baker D."/>
            <person name="Gharbi K."/>
            <person name="Hall N."/>
            <person name="Watson M."/>
            <person name="Adriaenssens E.M."/>
            <person name="Foster-Nyarko E."/>
            <person name="Jarju S."/>
            <person name="Secka A."/>
            <person name="Antonio M."/>
            <person name="Oren A."/>
            <person name="Chaudhuri R."/>
            <person name="La Ragione R.M."/>
            <person name="Hildebrand F."/>
            <person name="Pallen M.J."/>
        </authorList>
    </citation>
    <scope>NUCLEOTIDE SEQUENCE [LARGE SCALE GENOMIC DNA]</scope>
    <source>
        <strain evidence="1 2">Sa3CVN1</strain>
    </source>
</reference>
<gene>
    <name evidence="1" type="ORF">H9661_09745</name>
</gene>
<comment type="caution">
    <text evidence="1">The sequence shown here is derived from an EMBL/GenBank/DDBJ whole genome shotgun (WGS) entry which is preliminary data.</text>
</comment>
<dbReference type="Proteomes" id="UP000627781">
    <property type="component" value="Unassembled WGS sequence"/>
</dbReference>
<sequence length="80" mass="9352">MRNCSILNNFTYIARLEEGALYENRGCKGKRSNRKIIYNKINEKKGREYMPYAEVSIAKNFITDEEKCILARHLVSAYAE</sequence>
<organism evidence="1 2">
    <name type="scientific">Clostridium cibarium</name>
    <dbReference type="NCBI Taxonomy" id="2762247"/>
    <lineage>
        <taxon>Bacteria</taxon>
        <taxon>Bacillati</taxon>
        <taxon>Bacillota</taxon>
        <taxon>Clostridia</taxon>
        <taxon>Eubacteriales</taxon>
        <taxon>Clostridiaceae</taxon>
        <taxon>Clostridium</taxon>
    </lineage>
</organism>
<keyword evidence="2" id="KW-1185">Reference proteome</keyword>
<proteinExistence type="predicted"/>
<dbReference type="RefSeq" id="WP_191768518.1">
    <property type="nucleotide sequence ID" value="NZ_JACSRA010000013.1"/>
</dbReference>
<evidence type="ECO:0000313" key="2">
    <source>
        <dbReference type="Proteomes" id="UP000627781"/>
    </source>
</evidence>
<dbReference type="EMBL" id="JACSRA010000013">
    <property type="protein sequence ID" value="MBD7911638.1"/>
    <property type="molecule type" value="Genomic_DNA"/>
</dbReference>
<protein>
    <submittedName>
        <fullName evidence="1">Uncharacterized protein</fullName>
    </submittedName>
</protein>
<accession>A0ABR8PTX2</accession>
<name>A0ABR8PTX2_9CLOT</name>
<evidence type="ECO:0000313" key="1">
    <source>
        <dbReference type="EMBL" id="MBD7911638.1"/>
    </source>
</evidence>